<accession>A0A6J5KGK7</accession>
<dbReference type="Proteomes" id="UP000494102">
    <property type="component" value="Unassembled WGS sequence"/>
</dbReference>
<name>A0A6J5KGK7_9BURK</name>
<evidence type="ECO:0000313" key="2">
    <source>
        <dbReference type="Proteomes" id="UP000494102"/>
    </source>
</evidence>
<reference evidence="1 2" key="1">
    <citation type="submission" date="2020-04" db="EMBL/GenBank/DDBJ databases">
        <authorList>
            <person name="De Canck E."/>
        </authorList>
    </citation>
    <scope>NUCLEOTIDE SEQUENCE [LARGE SCALE GENOMIC DNA]</scope>
    <source>
        <strain evidence="1 2">LMG 9964</strain>
    </source>
</reference>
<dbReference type="EMBL" id="CADILN010000018">
    <property type="protein sequence ID" value="CAB4052727.1"/>
    <property type="molecule type" value="Genomic_DNA"/>
</dbReference>
<dbReference type="AlphaFoldDB" id="A0A6J5KGK7"/>
<gene>
    <name evidence="1" type="ORF">LMG9964_06417</name>
</gene>
<organism evidence="1 2">
    <name type="scientific">Paraburkholderia phenoliruptrix</name>
    <dbReference type="NCBI Taxonomy" id="252970"/>
    <lineage>
        <taxon>Bacteria</taxon>
        <taxon>Pseudomonadati</taxon>
        <taxon>Pseudomonadota</taxon>
        <taxon>Betaproteobacteria</taxon>
        <taxon>Burkholderiales</taxon>
        <taxon>Burkholderiaceae</taxon>
        <taxon>Paraburkholderia</taxon>
    </lineage>
</organism>
<evidence type="ECO:0000313" key="1">
    <source>
        <dbReference type="EMBL" id="CAB4052727.1"/>
    </source>
</evidence>
<proteinExistence type="predicted"/>
<protein>
    <submittedName>
        <fullName evidence="1">Uncharacterized protein</fullName>
    </submittedName>
</protein>
<sequence>MFPEHVASECYTMPSCSTDAGLPQTDNQGRAAVAHMQTVQASLPQSGERRCDDGRGITVPELFGQDGCVLLIPNL</sequence>